<evidence type="ECO:0000313" key="1">
    <source>
        <dbReference type="EMBL" id="MBG6140909.1"/>
    </source>
</evidence>
<dbReference type="AlphaFoldDB" id="A0A8J7GXH5"/>
<dbReference type="GO" id="GO:0006281">
    <property type="term" value="P:DNA repair"/>
    <property type="evidence" value="ECO:0007669"/>
    <property type="project" value="TreeGrafter"/>
</dbReference>
<sequence length="213" mass="22192">MIDLVVLDMAGTTIADDGLVIEAFQAALPGHTEDQLDYVQRTMGESKISVFRAMLGEEAAAQRANLAFEEAYGTLVRAGRAAPIAGAANTIAELREAGIRVALTTGFARTTADALLAALGWQDIADLTLTPAEAGRGRPYPDLVLTALLRLQVDDVRAVAVVGDTSSDVLTGLRAGASFVGGVLTGAHDAETLRTAGATHILNSVRELPDLLL</sequence>
<dbReference type="SFLD" id="SFLDS00003">
    <property type="entry name" value="Haloacid_Dehalogenase"/>
    <property type="match status" value="1"/>
</dbReference>
<dbReference type="SUPFAM" id="SSF56784">
    <property type="entry name" value="HAD-like"/>
    <property type="match status" value="1"/>
</dbReference>
<dbReference type="InterPro" id="IPR050155">
    <property type="entry name" value="HAD-like_hydrolase_sf"/>
</dbReference>
<comment type="caution">
    <text evidence="1">The sequence shown here is derived from an EMBL/GenBank/DDBJ whole genome shotgun (WGS) entry which is preliminary data.</text>
</comment>
<proteinExistence type="predicted"/>
<protein>
    <submittedName>
        <fullName evidence="1">Phosphonatase-like hydrolase</fullName>
    </submittedName>
</protein>
<gene>
    <name evidence="1" type="ORF">IW245_007103</name>
</gene>
<dbReference type="InterPro" id="IPR022468">
    <property type="entry name" value="PhnX-like"/>
</dbReference>
<dbReference type="PANTHER" id="PTHR43434">
    <property type="entry name" value="PHOSPHOGLYCOLATE PHOSPHATASE"/>
    <property type="match status" value="1"/>
</dbReference>
<dbReference type="SFLD" id="SFLDG01129">
    <property type="entry name" value="C1.5:_HAD__Beta-PGM__Phosphata"/>
    <property type="match status" value="1"/>
</dbReference>
<dbReference type="NCBIfam" id="TIGR03351">
    <property type="entry name" value="PhnX-like"/>
    <property type="match status" value="1"/>
</dbReference>
<dbReference type="EMBL" id="JADOUF010000001">
    <property type="protein sequence ID" value="MBG6140909.1"/>
    <property type="molecule type" value="Genomic_DNA"/>
</dbReference>
<keyword evidence="1" id="KW-0378">Hydrolase</keyword>
<dbReference type="GO" id="GO:0008967">
    <property type="term" value="F:phosphoglycolate phosphatase activity"/>
    <property type="evidence" value="ECO:0007669"/>
    <property type="project" value="TreeGrafter"/>
</dbReference>
<accession>A0A8J7GXH5</accession>
<name>A0A8J7GXH5_9ACTN</name>
<dbReference type="RefSeq" id="WP_197007405.1">
    <property type="nucleotide sequence ID" value="NZ_BONS01000019.1"/>
</dbReference>
<reference evidence="1" key="1">
    <citation type="submission" date="2020-11" db="EMBL/GenBank/DDBJ databases">
        <title>Sequencing the genomes of 1000 actinobacteria strains.</title>
        <authorList>
            <person name="Klenk H.-P."/>
        </authorList>
    </citation>
    <scope>NUCLEOTIDE SEQUENCE</scope>
    <source>
        <strain evidence="1">DSM 45356</strain>
    </source>
</reference>
<dbReference type="InterPro" id="IPR036412">
    <property type="entry name" value="HAD-like_sf"/>
</dbReference>
<keyword evidence="2" id="KW-1185">Reference proteome</keyword>
<dbReference type="PANTHER" id="PTHR43434:SF19">
    <property type="entry name" value="PHOSPHONOACETALDEHYDE HYDROLASE"/>
    <property type="match status" value="1"/>
</dbReference>
<dbReference type="Gene3D" id="3.40.50.1000">
    <property type="entry name" value="HAD superfamily/HAD-like"/>
    <property type="match status" value="1"/>
</dbReference>
<organism evidence="1 2">
    <name type="scientific">Longispora fulva</name>
    <dbReference type="NCBI Taxonomy" id="619741"/>
    <lineage>
        <taxon>Bacteria</taxon>
        <taxon>Bacillati</taxon>
        <taxon>Actinomycetota</taxon>
        <taxon>Actinomycetes</taxon>
        <taxon>Micromonosporales</taxon>
        <taxon>Micromonosporaceae</taxon>
        <taxon>Longispora</taxon>
    </lineage>
</organism>
<dbReference type="GO" id="GO:0005829">
    <property type="term" value="C:cytosol"/>
    <property type="evidence" value="ECO:0007669"/>
    <property type="project" value="TreeGrafter"/>
</dbReference>
<dbReference type="Pfam" id="PF00702">
    <property type="entry name" value="Hydrolase"/>
    <property type="match status" value="1"/>
</dbReference>
<dbReference type="InterPro" id="IPR023214">
    <property type="entry name" value="HAD_sf"/>
</dbReference>
<dbReference type="Proteomes" id="UP000622552">
    <property type="component" value="Unassembled WGS sequence"/>
</dbReference>
<evidence type="ECO:0000313" key="2">
    <source>
        <dbReference type="Proteomes" id="UP000622552"/>
    </source>
</evidence>